<evidence type="ECO:0000313" key="2">
    <source>
        <dbReference type="EMBL" id="MDV6374959.1"/>
    </source>
</evidence>
<name>A0ABU4DTF3_9DEIO</name>
<keyword evidence="3" id="KW-1185">Reference proteome</keyword>
<feature type="compositionally biased region" description="Basic and acidic residues" evidence="1">
    <location>
        <begin position="87"/>
        <end position="117"/>
    </location>
</feature>
<dbReference type="EMBL" id="JAPMIV010000016">
    <property type="protein sequence ID" value="MDV6374959.1"/>
    <property type="molecule type" value="Genomic_DNA"/>
</dbReference>
<proteinExistence type="predicted"/>
<evidence type="ECO:0000256" key="1">
    <source>
        <dbReference type="SAM" id="MobiDB-lite"/>
    </source>
</evidence>
<accession>A0ABU4DTF3</accession>
<protein>
    <submittedName>
        <fullName evidence="2">Uncharacterized protein</fullName>
    </submittedName>
</protein>
<organism evidence="2 3">
    <name type="scientific">Deinococcus arenicola</name>
    <dbReference type="NCBI Taxonomy" id="2994950"/>
    <lineage>
        <taxon>Bacteria</taxon>
        <taxon>Thermotogati</taxon>
        <taxon>Deinococcota</taxon>
        <taxon>Deinococci</taxon>
        <taxon>Deinococcales</taxon>
        <taxon>Deinococcaceae</taxon>
        <taxon>Deinococcus</taxon>
    </lineage>
</organism>
<feature type="region of interest" description="Disordered" evidence="1">
    <location>
        <begin position="1"/>
        <end position="156"/>
    </location>
</feature>
<dbReference type="RefSeq" id="WP_317640285.1">
    <property type="nucleotide sequence ID" value="NZ_JAPMIV010000016.1"/>
</dbReference>
<gene>
    <name evidence="2" type="ORF">ORD21_10220</name>
</gene>
<sequence length="271" mass="29824">MTGPKKGSRGHAPKRNTAQGRGGSTRDTVTPARGERTTSRGSVVESAGSGKAGGTKSGARTTGGNRAAQTERRSGGARAATNPARRGPTERSTGERGTGERSAEGRGTDSRGERKEGTGSAGRTFKPAPGRKPPPRMGRKPLPELKRVQLDSPPPDTVFVDRDGEKLTFPESNLKRAAAALLSEKKKAWRYRPFAFPLFSDSGNESAFHFDFYIYDYEDSVIRLIMVIPFESREVWDKVGRFKRQYPMYDYELWTPEKLGRLSGPRGRLEF</sequence>
<reference evidence="2 3" key="1">
    <citation type="submission" date="2022-11" db="EMBL/GenBank/DDBJ databases">
        <title>Deinococcus ZS9-10, Low Temperature and Draught-tolerating, UV-resistant Bacteria from Continental Antarctica.</title>
        <authorList>
            <person name="Cheng L."/>
        </authorList>
    </citation>
    <scope>NUCLEOTIDE SEQUENCE [LARGE SCALE GENOMIC DNA]</scope>
    <source>
        <strain evidence="2 3">ZS9-10</strain>
    </source>
</reference>
<feature type="compositionally biased region" description="Basic residues" evidence="1">
    <location>
        <begin position="1"/>
        <end position="14"/>
    </location>
</feature>
<evidence type="ECO:0000313" key="3">
    <source>
        <dbReference type="Proteomes" id="UP001276150"/>
    </source>
</evidence>
<dbReference type="Proteomes" id="UP001276150">
    <property type="component" value="Unassembled WGS sequence"/>
</dbReference>
<comment type="caution">
    <text evidence="2">The sequence shown here is derived from an EMBL/GenBank/DDBJ whole genome shotgun (WGS) entry which is preliminary data.</text>
</comment>